<dbReference type="KEGG" id="ccl:Clocl_0480"/>
<reference evidence="4" key="1">
    <citation type="submission" date="2011-12" db="EMBL/GenBank/DDBJ databases">
        <title>Complete sequence of Clostridium clariflavum DSM 19732.</title>
        <authorList>
            <consortium name="US DOE Joint Genome Institute"/>
            <person name="Lucas S."/>
            <person name="Han J."/>
            <person name="Lapidus A."/>
            <person name="Cheng J.-F."/>
            <person name="Goodwin L."/>
            <person name="Pitluck S."/>
            <person name="Peters L."/>
            <person name="Teshima H."/>
            <person name="Detter J.C."/>
            <person name="Han C."/>
            <person name="Tapia R."/>
            <person name="Land M."/>
            <person name="Hauser L."/>
            <person name="Kyrpides N."/>
            <person name="Ivanova N."/>
            <person name="Pagani I."/>
            <person name="Kitzmiller T."/>
            <person name="Lynd L."/>
            <person name="Izquierdo J."/>
            <person name="Woyke T."/>
        </authorList>
    </citation>
    <scope>NUCLEOTIDE SEQUENCE [LARGE SCALE GENOMIC DNA]</scope>
    <source>
        <strain evidence="4">DSM 19732 / NBRC 101661 / EBR45</strain>
    </source>
</reference>
<dbReference type="Proteomes" id="UP000005435">
    <property type="component" value="Chromosome"/>
</dbReference>
<proteinExistence type="predicted"/>
<evidence type="ECO:0000313" key="4">
    <source>
        <dbReference type="Proteomes" id="UP000005435"/>
    </source>
</evidence>
<sequence length="557" mass="65133">MKILNLKIRDRDDNIVRDIDFCEEGISFIYGDIQAPENKRATINSLGKTLLIKFIDYIYGANEDTSIVKEVLNGYTLDAIVKYNNKNYRVIRVLGNSEEIFVNNDPPKTLGEYKDFFNIKRSRVSKQILVSRKLSEIGHRKHPNKDDVVDFIYFLGLENLVESIEKIYEFQDSIKVHKQSKQELLKFYDDNIDVKEIDEEIYFIDKEVERLTGELEDISAKIKKIEIADIQTNIVEEFAEKNKLLKSLSGELERLRIERERIEEFLENSNKIDVTSEHILKIYEKAKMEVPELVKKKVADVELFHQKVYEERKEFLGNKIKEINKRMSELKKEINDLSTDINKLGEIISLNEVYEESIALYEKYSKELQELKYKEGKLSQIKALDERIAEEDLKLTAEFENAGKIIKEYNERISEFRDFVYDITKSIYDEDVNSYFDIKIIKKHQKTRPVSIELTLRGDTGEGVNEVRKNIIDYLILKFSDVSDILVQDSACFNGIDPRQVAGMILVAAKIAREKKKQVIIAINKYQLGDYKDIIDMVVENRAIILSENDKLLKFDF</sequence>
<dbReference type="AlphaFoldDB" id="G8LSE3"/>
<dbReference type="GO" id="GO:0016539">
    <property type="term" value="P:intein-mediated protein splicing"/>
    <property type="evidence" value="ECO:0007669"/>
    <property type="project" value="InterPro"/>
</dbReference>
<dbReference type="InterPro" id="IPR027417">
    <property type="entry name" value="P-loop_NTPase"/>
</dbReference>
<dbReference type="STRING" id="720554.Clocl_0480"/>
<dbReference type="Pfam" id="PF10088">
    <property type="entry name" value="DUF2326"/>
    <property type="match status" value="1"/>
</dbReference>
<dbReference type="InterPro" id="IPR006141">
    <property type="entry name" value="Intein_N"/>
</dbReference>
<feature type="coiled-coil region" evidence="1">
    <location>
        <begin position="208"/>
        <end position="272"/>
    </location>
</feature>
<accession>G8LSE3</accession>
<name>G8LSE3_ACECE</name>
<gene>
    <name evidence="3" type="ordered locus">Clocl_0480</name>
</gene>
<evidence type="ECO:0000313" key="3">
    <source>
        <dbReference type="EMBL" id="AEV67204.1"/>
    </source>
</evidence>
<keyword evidence="1" id="KW-0175">Coiled coil</keyword>
<dbReference type="HOGENOM" id="CLU_488942_0_0_9"/>
<protein>
    <recommendedName>
        <fullName evidence="2">DUF2326 domain-containing protein</fullName>
    </recommendedName>
</protein>
<organism evidence="3 4">
    <name type="scientific">Acetivibrio clariflavus (strain DSM 19732 / NBRC 101661 / EBR45)</name>
    <name type="common">Clostridium clariflavum</name>
    <dbReference type="NCBI Taxonomy" id="720554"/>
    <lineage>
        <taxon>Bacteria</taxon>
        <taxon>Bacillati</taxon>
        <taxon>Bacillota</taxon>
        <taxon>Clostridia</taxon>
        <taxon>Eubacteriales</taxon>
        <taxon>Oscillospiraceae</taxon>
        <taxon>Acetivibrio</taxon>
    </lineage>
</organism>
<dbReference type="EMBL" id="CP003065">
    <property type="protein sequence ID" value="AEV67204.1"/>
    <property type="molecule type" value="Genomic_DNA"/>
</dbReference>
<dbReference type="PROSITE" id="PS50817">
    <property type="entry name" value="INTEIN_N_TER"/>
    <property type="match status" value="1"/>
</dbReference>
<dbReference type="OrthoDB" id="2087520at2"/>
<evidence type="ECO:0000259" key="2">
    <source>
        <dbReference type="Pfam" id="PF10088"/>
    </source>
</evidence>
<dbReference type="InterPro" id="IPR018760">
    <property type="entry name" value="DUF2326"/>
</dbReference>
<keyword evidence="4" id="KW-1185">Reference proteome</keyword>
<feature type="coiled-coil region" evidence="1">
    <location>
        <begin position="306"/>
        <end position="374"/>
    </location>
</feature>
<evidence type="ECO:0000256" key="1">
    <source>
        <dbReference type="SAM" id="Coils"/>
    </source>
</evidence>
<dbReference type="Gene3D" id="3.40.50.300">
    <property type="entry name" value="P-loop containing nucleotide triphosphate hydrolases"/>
    <property type="match status" value="1"/>
</dbReference>
<dbReference type="RefSeq" id="WP_014253836.1">
    <property type="nucleotide sequence ID" value="NC_016627.1"/>
</dbReference>
<reference evidence="3 4" key="2">
    <citation type="journal article" date="2012" name="Stand. Genomic Sci.">
        <title>Complete Genome Sequence of Clostridium clariflavum DSM 19732.</title>
        <authorList>
            <person name="Izquierdo J.A."/>
            <person name="Goodwin L."/>
            <person name="Davenport K.W."/>
            <person name="Teshima H."/>
            <person name="Bruce D."/>
            <person name="Detter C."/>
            <person name="Tapia R."/>
            <person name="Han S."/>
            <person name="Land M."/>
            <person name="Hauser L."/>
            <person name="Jeffries C.D."/>
            <person name="Han J."/>
            <person name="Pitluck S."/>
            <person name="Nolan M."/>
            <person name="Chen A."/>
            <person name="Huntemann M."/>
            <person name="Mavromatis K."/>
            <person name="Mikhailova N."/>
            <person name="Liolios K."/>
            <person name="Woyke T."/>
            <person name="Lynd L.R."/>
        </authorList>
    </citation>
    <scope>NUCLEOTIDE SEQUENCE [LARGE SCALE GENOMIC DNA]</scope>
    <source>
        <strain evidence="4">DSM 19732 / NBRC 101661 / EBR45</strain>
    </source>
</reference>
<dbReference type="eggNOG" id="COG5293">
    <property type="taxonomic scope" value="Bacteria"/>
</dbReference>
<feature type="domain" description="DUF2326" evidence="2">
    <location>
        <begin position="423"/>
        <end position="557"/>
    </location>
</feature>